<keyword evidence="4 10" id="KW-0863">Zinc-finger</keyword>
<dbReference type="GO" id="GO:0005634">
    <property type="term" value="C:nucleus"/>
    <property type="evidence" value="ECO:0007669"/>
    <property type="project" value="UniProtKB-SubCell"/>
</dbReference>
<dbReference type="FunFam" id="3.30.160.60:FF:000072">
    <property type="entry name" value="zinc finger protein 143 isoform X1"/>
    <property type="match status" value="1"/>
</dbReference>
<dbReference type="FunFam" id="3.30.160.60:FF:000145">
    <property type="entry name" value="Zinc finger protein 574"/>
    <property type="match status" value="1"/>
</dbReference>
<dbReference type="FunFam" id="3.30.160.60:FF:000624">
    <property type="entry name" value="zinc finger protein 697"/>
    <property type="match status" value="1"/>
</dbReference>
<keyword evidence="3" id="KW-0677">Repeat</keyword>
<dbReference type="Gene3D" id="3.30.160.60">
    <property type="entry name" value="Classic Zinc Finger"/>
    <property type="match status" value="11"/>
</dbReference>
<dbReference type="InterPro" id="IPR036236">
    <property type="entry name" value="Znf_C2H2_sf"/>
</dbReference>
<feature type="domain" description="C2H2-type" evidence="12">
    <location>
        <begin position="552"/>
        <end position="581"/>
    </location>
</feature>
<feature type="domain" description="C2H2-type" evidence="12">
    <location>
        <begin position="715"/>
        <end position="742"/>
    </location>
</feature>
<organism evidence="13 14">
    <name type="scientific">Pinctada imbricata</name>
    <name type="common">Atlantic pearl-oyster</name>
    <name type="synonym">Pinctada martensii</name>
    <dbReference type="NCBI Taxonomy" id="66713"/>
    <lineage>
        <taxon>Eukaryota</taxon>
        <taxon>Metazoa</taxon>
        <taxon>Spiralia</taxon>
        <taxon>Lophotrochozoa</taxon>
        <taxon>Mollusca</taxon>
        <taxon>Bivalvia</taxon>
        <taxon>Autobranchia</taxon>
        <taxon>Pteriomorphia</taxon>
        <taxon>Pterioida</taxon>
        <taxon>Pterioidea</taxon>
        <taxon>Pteriidae</taxon>
        <taxon>Pinctada</taxon>
    </lineage>
</organism>
<evidence type="ECO:0000313" key="13">
    <source>
        <dbReference type="EMBL" id="KAK3091719.1"/>
    </source>
</evidence>
<reference evidence="13" key="1">
    <citation type="submission" date="2019-08" db="EMBL/GenBank/DDBJ databases">
        <title>The improved chromosome-level genome for the pearl oyster Pinctada fucata martensii using PacBio sequencing and Hi-C.</title>
        <authorList>
            <person name="Zheng Z."/>
        </authorList>
    </citation>
    <scope>NUCLEOTIDE SEQUENCE</scope>
    <source>
        <strain evidence="13">ZZ-2019</strain>
        <tissue evidence="13">Adductor muscle</tissue>
    </source>
</reference>
<feature type="domain" description="C2H2-type" evidence="12">
    <location>
        <begin position="857"/>
        <end position="884"/>
    </location>
</feature>
<dbReference type="InterPro" id="IPR013087">
    <property type="entry name" value="Znf_C2H2_type"/>
</dbReference>
<keyword evidence="6" id="KW-0805">Transcription regulation</keyword>
<dbReference type="Proteomes" id="UP001186944">
    <property type="component" value="Unassembled WGS sequence"/>
</dbReference>
<feature type="region of interest" description="Disordered" evidence="11">
    <location>
        <begin position="414"/>
        <end position="475"/>
    </location>
</feature>
<dbReference type="SUPFAM" id="SSF56300">
    <property type="entry name" value="Metallo-dependent phosphatases"/>
    <property type="match status" value="1"/>
</dbReference>
<feature type="domain" description="C2H2-type" evidence="12">
    <location>
        <begin position="885"/>
        <end position="912"/>
    </location>
</feature>
<evidence type="ECO:0000256" key="4">
    <source>
        <dbReference type="ARBA" id="ARBA00022771"/>
    </source>
</evidence>
<dbReference type="Pfam" id="PF00096">
    <property type="entry name" value="zf-C2H2"/>
    <property type="match status" value="7"/>
</dbReference>
<keyword evidence="7" id="KW-0238">DNA-binding</keyword>
<dbReference type="PROSITE" id="PS00028">
    <property type="entry name" value="ZINC_FINGER_C2H2_1"/>
    <property type="match status" value="9"/>
</dbReference>
<evidence type="ECO:0000256" key="7">
    <source>
        <dbReference type="ARBA" id="ARBA00023125"/>
    </source>
</evidence>
<feature type="region of interest" description="Disordered" evidence="11">
    <location>
        <begin position="346"/>
        <end position="371"/>
    </location>
</feature>
<evidence type="ECO:0000313" key="14">
    <source>
        <dbReference type="Proteomes" id="UP001186944"/>
    </source>
</evidence>
<comment type="caution">
    <text evidence="13">The sequence shown here is derived from an EMBL/GenBank/DDBJ whole genome shotgun (WGS) entry which is preliminary data.</text>
</comment>
<dbReference type="Gene3D" id="3.60.21.10">
    <property type="match status" value="2"/>
</dbReference>
<feature type="domain" description="C2H2-type" evidence="12">
    <location>
        <begin position="388"/>
        <end position="416"/>
    </location>
</feature>
<evidence type="ECO:0000256" key="3">
    <source>
        <dbReference type="ARBA" id="ARBA00022737"/>
    </source>
</evidence>
<evidence type="ECO:0000259" key="12">
    <source>
        <dbReference type="PROSITE" id="PS50157"/>
    </source>
</evidence>
<dbReference type="GO" id="GO:0008270">
    <property type="term" value="F:zinc ion binding"/>
    <property type="evidence" value="ECO:0007669"/>
    <property type="project" value="UniProtKB-KW"/>
</dbReference>
<dbReference type="GO" id="GO:0000981">
    <property type="term" value="F:DNA-binding transcription factor activity, RNA polymerase II-specific"/>
    <property type="evidence" value="ECO:0007669"/>
    <property type="project" value="TreeGrafter"/>
</dbReference>
<feature type="domain" description="C2H2-type" evidence="12">
    <location>
        <begin position="941"/>
        <end position="968"/>
    </location>
</feature>
<dbReference type="InterPro" id="IPR041697">
    <property type="entry name" value="Znf-C2H2_11"/>
</dbReference>
<dbReference type="FunFam" id="3.30.160.60:FF:000086">
    <property type="entry name" value="transcription factor E4F1 isoform X1"/>
    <property type="match status" value="1"/>
</dbReference>
<dbReference type="InterPro" id="IPR029052">
    <property type="entry name" value="Metallo-depent_PP-like"/>
</dbReference>
<keyword evidence="9" id="KW-0539">Nucleus</keyword>
<dbReference type="SMART" id="SM00355">
    <property type="entry name" value="ZnF_C2H2"/>
    <property type="match status" value="13"/>
</dbReference>
<dbReference type="PROSITE" id="PS50157">
    <property type="entry name" value="ZINC_FINGER_C2H2_2"/>
    <property type="match status" value="11"/>
</dbReference>
<dbReference type="Pfam" id="PF13912">
    <property type="entry name" value="zf-C2H2_6"/>
    <property type="match status" value="2"/>
</dbReference>
<keyword evidence="14" id="KW-1185">Reference proteome</keyword>
<keyword evidence="5" id="KW-0862">Zinc</keyword>
<keyword evidence="2" id="KW-0479">Metal-binding</keyword>
<dbReference type="FunFam" id="3.30.160.60:FF:000110">
    <property type="entry name" value="Zinc finger protein-like"/>
    <property type="match status" value="1"/>
</dbReference>
<dbReference type="EMBL" id="VSWD01000010">
    <property type="protein sequence ID" value="KAK3091719.1"/>
    <property type="molecule type" value="Genomic_DNA"/>
</dbReference>
<name>A0AA89BUV0_PINIB</name>
<feature type="domain" description="C2H2-type" evidence="12">
    <location>
        <begin position="524"/>
        <end position="551"/>
    </location>
</feature>
<evidence type="ECO:0000256" key="9">
    <source>
        <dbReference type="ARBA" id="ARBA00023242"/>
    </source>
</evidence>
<sequence>MTESEQVPITSFGLISDLQYADVDDGYNFSQTYKRYYRRSLDTLNHVINIWNSKKVQHIFQLGDFIDGKAKRGEKSEETLKTALNACKTFDAGEDKAYYYTDLSEKLRVVVLDSYDVSLIGIDEKSVEYQKLLKTFKENNSNADLNDPSGLVGTNMRFTMYNGGVGTEQLAWLDEVCTESEGREQNVVVMGHTPVYEDTCDVSCLCWNYDDVMSLLASHKDCVICYMAGHDHVGGYSTDSSGILHVTFPGAIEASDMDCYATAFMYKDHIEIQGAGDIASHTIPLRFPCLDTDTEGDDDIHFCKKCKLMFMSLEDYLQHKVKHDNFKVTLSRTSDHKLLVPRLVQKTEKGHVEEKDGAEKENRRRGRKKKKTVLEEVNTELITQRKSYWCPKCNAKFNREATLRRHIEWIHDNDSNFTKGEEGDSEEEDIKPNLGHQESGDHQADPGDPQKQGVTEQQGAAVQPVDGEQQGEDDQQQGDVLINAKGTHIIIVKEAQGQRKATKEKDPSFENLKEDFDETAERPYVCKLCGNRFKEIYVLKAHMLTHSNRRDFICTFEGCTYAFKTKGALKRHERRHTGERPYPCEHCGRSFTESGALTRHLRSRIPCKNKSDHELPRYGKRWRFTTGLENNMKMEECSGVTRGPNTAIGMAVAVSAELDHHQMETECAVAEVIASSDNIVIEDSVGNIEDVVAMEAQEILAADEFLENHEILAPTQCKVCKEDFLSFDVLKIHLRTHLADVPFKCSLCHFVAEKRDQLSNHMISLHKDQLRGSELLTHIPISTDLHESNTDDKEEQSRVAKIAVKQLLEIPSTTAEDLEPPSQDQKLMFKCPVCTRSFRNSNYLKLHMRIHTGDRPHKCTECDKSFILKDSLAKHISTHNENRNYKCGTCGKLFKRISHVREHLKIHSTDRPFSCSVCNKAFKTNNAMKVHLRTHTSILPYVCTFCRRRFREKGSLQRHQRMHTGERPYQCKHCKRCFAEHGTLNRHLKAKVPCTRQLQIAREKEEQAERESSEEMTVLTEFSSVVADTQEYMVSEEGNEMAVQIEDNETTTEYVVVQDGELNVEDLQNVKIVTEGEVDGSMLEGVQVTDLDSVQITQNGVQITEEYVLVTDDAENVKIVDSRTGETLATMLTVSSMGDGDSQVVTLPTQDNEITAVAMAPTCSDDVETIDESVVGVTDPEYEIETVILPSHNEIEAVAMAPHAEVRELSQNPPEQDS</sequence>
<gene>
    <name evidence="13" type="ORF">FSP39_022117</name>
</gene>
<evidence type="ECO:0000256" key="10">
    <source>
        <dbReference type="PROSITE-ProRule" id="PRU00042"/>
    </source>
</evidence>
<dbReference type="SUPFAM" id="SSF57667">
    <property type="entry name" value="beta-beta-alpha zinc fingers"/>
    <property type="match status" value="7"/>
</dbReference>
<evidence type="ECO:0000256" key="8">
    <source>
        <dbReference type="ARBA" id="ARBA00023163"/>
    </source>
</evidence>
<evidence type="ECO:0000256" key="1">
    <source>
        <dbReference type="ARBA" id="ARBA00004123"/>
    </source>
</evidence>
<feature type="domain" description="C2H2-type" evidence="12">
    <location>
        <begin position="582"/>
        <end position="611"/>
    </location>
</feature>
<feature type="domain" description="C2H2-type" evidence="12">
    <location>
        <begin position="969"/>
        <end position="989"/>
    </location>
</feature>
<comment type="subcellular location">
    <subcellularLocation>
        <location evidence="1">Nucleus</location>
    </subcellularLocation>
</comment>
<evidence type="ECO:0000256" key="2">
    <source>
        <dbReference type="ARBA" id="ARBA00022723"/>
    </source>
</evidence>
<feature type="compositionally biased region" description="Basic and acidic residues" evidence="11">
    <location>
        <begin position="346"/>
        <end position="362"/>
    </location>
</feature>
<dbReference type="FunFam" id="3.30.160.60:FF:001498">
    <property type="entry name" value="Zinc finger protein 404"/>
    <property type="match status" value="1"/>
</dbReference>
<protein>
    <recommendedName>
        <fullName evidence="12">C2H2-type domain-containing protein</fullName>
    </recommendedName>
</protein>
<evidence type="ECO:0000256" key="5">
    <source>
        <dbReference type="ARBA" id="ARBA00022833"/>
    </source>
</evidence>
<dbReference type="PANTHER" id="PTHR23235">
    <property type="entry name" value="KRUEPPEL-LIKE TRANSCRIPTION FACTOR"/>
    <property type="match status" value="1"/>
</dbReference>
<evidence type="ECO:0000256" key="6">
    <source>
        <dbReference type="ARBA" id="ARBA00023015"/>
    </source>
</evidence>
<evidence type="ECO:0000256" key="11">
    <source>
        <dbReference type="SAM" id="MobiDB-lite"/>
    </source>
</evidence>
<dbReference type="GO" id="GO:0000978">
    <property type="term" value="F:RNA polymerase II cis-regulatory region sequence-specific DNA binding"/>
    <property type="evidence" value="ECO:0007669"/>
    <property type="project" value="TreeGrafter"/>
</dbReference>
<dbReference type="PANTHER" id="PTHR23235:SF120">
    <property type="entry name" value="KRUPPEL-LIKE FACTOR 15"/>
    <property type="match status" value="1"/>
</dbReference>
<feature type="domain" description="C2H2-type" evidence="12">
    <location>
        <begin position="913"/>
        <end position="940"/>
    </location>
</feature>
<dbReference type="FunFam" id="3.30.160.60:FF:000100">
    <property type="entry name" value="Zinc finger 45-like"/>
    <property type="match status" value="1"/>
</dbReference>
<accession>A0AA89BUV0</accession>
<dbReference type="AlphaFoldDB" id="A0AA89BUV0"/>
<keyword evidence="8" id="KW-0804">Transcription</keyword>
<dbReference type="Pfam" id="PF16622">
    <property type="entry name" value="zf-C2H2_11"/>
    <property type="match status" value="1"/>
</dbReference>
<proteinExistence type="predicted"/>
<feature type="domain" description="C2H2-type" evidence="12">
    <location>
        <begin position="829"/>
        <end position="856"/>
    </location>
</feature>